<dbReference type="InterPro" id="IPR000719">
    <property type="entry name" value="Prot_kinase_dom"/>
</dbReference>
<dbReference type="Proteomes" id="UP000250266">
    <property type="component" value="Unassembled WGS sequence"/>
</dbReference>
<dbReference type="Gene3D" id="1.10.510.10">
    <property type="entry name" value="Transferase(Phosphotransferase) domain 1"/>
    <property type="match status" value="1"/>
</dbReference>
<keyword evidence="8" id="KW-1185">Reference proteome</keyword>
<evidence type="ECO:0000259" key="6">
    <source>
        <dbReference type="PROSITE" id="PS50011"/>
    </source>
</evidence>
<keyword evidence="3" id="KW-0547">Nucleotide-binding</keyword>
<dbReference type="EMBL" id="KV745603">
    <property type="protein sequence ID" value="OCK73961.1"/>
    <property type="molecule type" value="Genomic_DNA"/>
</dbReference>
<dbReference type="GO" id="GO:0004674">
    <property type="term" value="F:protein serine/threonine kinase activity"/>
    <property type="evidence" value="ECO:0007669"/>
    <property type="project" value="UniProtKB-EC"/>
</dbReference>
<dbReference type="SMART" id="SM00220">
    <property type="entry name" value="S_TKc"/>
    <property type="match status" value="1"/>
</dbReference>
<evidence type="ECO:0000256" key="5">
    <source>
        <dbReference type="ARBA" id="ARBA00022840"/>
    </source>
</evidence>
<evidence type="ECO:0000313" key="8">
    <source>
        <dbReference type="Proteomes" id="UP000250266"/>
    </source>
</evidence>
<dbReference type="PANTHER" id="PTHR43671:SF13">
    <property type="entry name" value="SERINE_THREONINE-PROTEIN KINASE NEK2"/>
    <property type="match status" value="1"/>
</dbReference>
<dbReference type="EC" id="2.7.11.1" evidence="1"/>
<dbReference type="InterPro" id="IPR011009">
    <property type="entry name" value="Kinase-like_dom_sf"/>
</dbReference>
<dbReference type="OrthoDB" id="3795368at2759"/>
<dbReference type="PANTHER" id="PTHR43671">
    <property type="entry name" value="SERINE/THREONINE-PROTEIN KINASE NEK"/>
    <property type="match status" value="1"/>
</dbReference>
<protein>
    <recommendedName>
        <fullName evidence="1">non-specific serine/threonine protein kinase</fullName>
        <ecNumber evidence="1">2.7.11.1</ecNumber>
    </recommendedName>
</protein>
<evidence type="ECO:0000256" key="3">
    <source>
        <dbReference type="ARBA" id="ARBA00022741"/>
    </source>
</evidence>
<proteinExistence type="predicted"/>
<keyword evidence="2" id="KW-0808">Transferase</keyword>
<feature type="domain" description="Protein kinase" evidence="6">
    <location>
        <begin position="74"/>
        <end position="421"/>
    </location>
</feature>
<evidence type="ECO:0000256" key="4">
    <source>
        <dbReference type="ARBA" id="ARBA00022777"/>
    </source>
</evidence>
<keyword evidence="5" id="KW-0067">ATP-binding</keyword>
<dbReference type="SUPFAM" id="SSF56112">
    <property type="entry name" value="Protein kinase-like (PK-like)"/>
    <property type="match status" value="1"/>
</dbReference>
<dbReference type="AlphaFoldDB" id="A0A8E2DYP8"/>
<evidence type="ECO:0000256" key="2">
    <source>
        <dbReference type="ARBA" id="ARBA00022679"/>
    </source>
</evidence>
<evidence type="ECO:0000313" key="7">
    <source>
        <dbReference type="EMBL" id="OCK73961.1"/>
    </source>
</evidence>
<accession>A0A8E2DYP8</accession>
<dbReference type="InterPro" id="IPR050660">
    <property type="entry name" value="NEK_Ser/Thr_kinase"/>
</dbReference>
<gene>
    <name evidence="7" type="ORF">K432DRAFT_430296</name>
</gene>
<evidence type="ECO:0000256" key="1">
    <source>
        <dbReference type="ARBA" id="ARBA00012513"/>
    </source>
</evidence>
<reference evidence="7 8" key="1">
    <citation type="journal article" date="2016" name="Nat. Commun.">
        <title>Ectomycorrhizal ecology is imprinted in the genome of the dominant symbiotic fungus Cenococcum geophilum.</title>
        <authorList>
            <consortium name="DOE Joint Genome Institute"/>
            <person name="Peter M."/>
            <person name="Kohler A."/>
            <person name="Ohm R.A."/>
            <person name="Kuo A."/>
            <person name="Krutzmann J."/>
            <person name="Morin E."/>
            <person name="Arend M."/>
            <person name="Barry K.W."/>
            <person name="Binder M."/>
            <person name="Choi C."/>
            <person name="Clum A."/>
            <person name="Copeland A."/>
            <person name="Grisel N."/>
            <person name="Haridas S."/>
            <person name="Kipfer T."/>
            <person name="LaButti K."/>
            <person name="Lindquist E."/>
            <person name="Lipzen A."/>
            <person name="Maire R."/>
            <person name="Meier B."/>
            <person name="Mihaltcheva S."/>
            <person name="Molinier V."/>
            <person name="Murat C."/>
            <person name="Poggeler S."/>
            <person name="Quandt C.A."/>
            <person name="Sperisen C."/>
            <person name="Tritt A."/>
            <person name="Tisserant E."/>
            <person name="Crous P.W."/>
            <person name="Henrissat B."/>
            <person name="Nehls U."/>
            <person name="Egli S."/>
            <person name="Spatafora J.W."/>
            <person name="Grigoriev I.V."/>
            <person name="Martin F.M."/>
        </authorList>
    </citation>
    <scope>NUCLEOTIDE SEQUENCE [LARGE SCALE GENOMIC DNA]</scope>
    <source>
        <strain evidence="7 8">CBS 459.81</strain>
    </source>
</reference>
<dbReference type="PROSITE" id="PS50011">
    <property type="entry name" value="PROTEIN_KINASE_DOM"/>
    <property type="match status" value="1"/>
</dbReference>
<keyword evidence="4 7" id="KW-0418">Kinase</keyword>
<dbReference type="GO" id="GO:0005524">
    <property type="term" value="F:ATP binding"/>
    <property type="evidence" value="ECO:0007669"/>
    <property type="project" value="UniProtKB-KW"/>
</dbReference>
<sequence>MSSSSQSWDSADICDEIRLFLGDDNADSSDRLPQGRYYAGGWFVGDFYNSNSNPKDLETELREASPTTILPEKYVKVANAGYGNYGEVFFCLPKTAIAAAADGIKSTPPSMDMDKLWREICVVKVQRSVEAKFGAKCEVVAMEAIRASESPMCSRLAEILDADNSSGDTVDWIATSAIFGPTLCQVSFGWNKVMDYKPIPEEMVCHVFIQLCDALRFLHGLEQPIMHCDIHKGNIMLDPFRQDFPGLPNVVLIDFGNAKMQGNDLFPELEDEAEAVWAKRQDLSDLCDVLWHLATWKRGFEIQYDWNPRWGNNLIDQEGDGTLSQEVEWNHFHQFLFHAQRVEGVYMGLERIWQKFSPMAFARRAACSAEVFEVIEYVMTSLQTGMSDEDISRAVEIAIAEGAIVEVDVEVSAKAVANANS</sequence>
<organism evidence="7 8">
    <name type="scientific">Lepidopterella palustris CBS 459.81</name>
    <dbReference type="NCBI Taxonomy" id="1314670"/>
    <lineage>
        <taxon>Eukaryota</taxon>
        <taxon>Fungi</taxon>
        <taxon>Dikarya</taxon>
        <taxon>Ascomycota</taxon>
        <taxon>Pezizomycotina</taxon>
        <taxon>Dothideomycetes</taxon>
        <taxon>Pleosporomycetidae</taxon>
        <taxon>Mytilinidiales</taxon>
        <taxon>Argynnaceae</taxon>
        <taxon>Lepidopterella</taxon>
    </lineage>
</organism>
<name>A0A8E2DYP8_9PEZI</name>